<keyword evidence="8" id="KW-1185">Reference proteome</keyword>
<dbReference type="Pfam" id="PF08395">
    <property type="entry name" value="7tm_7"/>
    <property type="match status" value="1"/>
</dbReference>
<keyword evidence="2 6" id="KW-0812">Transmembrane</keyword>
<protein>
    <recommendedName>
        <fullName evidence="9">Gustatory receptor</fullName>
    </recommendedName>
</protein>
<dbReference type="PANTHER" id="PTHR21421:SF29">
    <property type="entry name" value="GUSTATORY RECEPTOR 5A FOR TREHALOSE-RELATED"/>
    <property type="match status" value="1"/>
</dbReference>
<evidence type="ECO:0000256" key="6">
    <source>
        <dbReference type="SAM" id="Phobius"/>
    </source>
</evidence>
<name>A0AAN8PP95_PATCE</name>
<keyword evidence="5" id="KW-0675">Receptor</keyword>
<dbReference type="InterPro" id="IPR013604">
    <property type="entry name" value="7TM_chemorcpt"/>
</dbReference>
<reference evidence="7 8" key="1">
    <citation type="submission" date="2024-01" db="EMBL/GenBank/DDBJ databases">
        <title>The genome of the rayed Mediterranean limpet Patella caerulea (Linnaeus, 1758).</title>
        <authorList>
            <person name="Anh-Thu Weber A."/>
            <person name="Halstead-Nussloch G."/>
        </authorList>
    </citation>
    <scope>NUCLEOTIDE SEQUENCE [LARGE SCALE GENOMIC DNA]</scope>
    <source>
        <strain evidence="7">AATW-2023a</strain>
        <tissue evidence="7">Whole specimen</tissue>
    </source>
</reference>
<keyword evidence="4 6" id="KW-0472">Membrane</keyword>
<dbReference type="GO" id="GO:0016020">
    <property type="term" value="C:membrane"/>
    <property type="evidence" value="ECO:0007669"/>
    <property type="project" value="UniProtKB-SubCell"/>
</dbReference>
<organism evidence="7 8">
    <name type="scientific">Patella caerulea</name>
    <name type="common">Rayed Mediterranean limpet</name>
    <dbReference type="NCBI Taxonomy" id="87958"/>
    <lineage>
        <taxon>Eukaryota</taxon>
        <taxon>Metazoa</taxon>
        <taxon>Spiralia</taxon>
        <taxon>Lophotrochozoa</taxon>
        <taxon>Mollusca</taxon>
        <taxon>Gastropoda</taxon>
        <taxon>Patellogastropoda</taxon>
        <taxon>Patelloidea</taxon>
        <taxon>Patellidae</taxon>
        <taxon>Patella</taxon>
    </lineage>
</organism>
<evidence type="ECO:0000256" key="4">
    <source>
        <dbReference type="ARBA" id="ARBA00023136"/>
    </source>
</evidence>
<feature type="transmembrane region" description="Helical" evidence="6">
    <location>
        <begin position="194"/>
        <end position="221"/>
    </location>
</feature>
<dbReference type="GO" id="GO:0051606">
    <property type="term" value="P:detection of stimulus"/>
    <property type="evidence" value="ECO:0007669"/>
    <property type="project" value="UniProtKB-ARBA"/>
</dbReference>
<keyword evidence="3 6" id="KW-1133">Transmembrane helix</keyword>
<dbReference type="EMBL" id="JAZGQO010000010">
    <property type="protein sequence ID" value="KAK6175256.1"/>
    <property type="molecule type" value="Genomic_DNA"/>
</dbReference>
<gene>
    <name evidence="7" type="ORF">SNE40_013756</name>
</gene>
<evidence type="ECO:0000256" key="5">
    <source>
        <dbReference type="ARBA" id="ARBA00023170"/>
    </source>
</evidence>
<feature type="transmembrane region" description="Helical" evidence="6">
    <location>
        <begin position="155"/>
        <end position="174"/>
    </location>
</feature>
<evidence type="ECO:0008006" key="9">
    <source>
        <dbReference type="Google" id="ProtNLM"/>
    </source>
</evidence>
<comment type="caution">
    <text evidence="7">The sequence shown here is derived from an EMBL/GenBank/DDBJ whole genome shotgun (WGS) entry which is preliminary data.</text>
</comment>
<accession>A0AAN8PP95</accession>
<feature type="transmembrane region" description="Helical" evidence="6">
    <location>
        <begin position="381"/>
        <end position="399"/>
    </location>
</feature>
<dbReference type="GO" id="GO:0050909">
    <property type="term" value="P:sensory perception of taste"/>
    <property type="evidence" value="ECO:0007669"/>
    <property type="project" value="InterPro"/>
</dbReference>
<dbReference type="AlphaFoldDB" id="A0AAN8PP95"/>
<evidence type="ECO:0000313" key="7">
    <source>
        <dbReference type="EMBL" id="KAK6175256.1"/>
    </source>
</evidence>
<feature type="transmembrane region" description="Helical" evidence="6">
    <location>
        <begin position="90"/>
        <end position="112"/>
    </location>
</feature>
<dbReference type="Proteomes" id="UP001347796">
    <property type="component" value="Unassembled WGS sequence"/>
</dbReference>
<comment type="subcellular location">
    <subcellularLocation>
        <location evidence="1">Membrane</location>
        <topology evidence="1">Multi-pass membrane protein</topology>
    </subcellularLocation>
</comment>
<sequence length="400" mass="45253">MFTVTENHCDLKILLKPYFIVMTILGVYSSPENTTEVEKFTVDPSERTKPIRCRKIAYKTYQLIVLLAGWLQVIRYTVSLFTASPIISNLSVYRLCVLCYYLQVSISTTVFFRMFNDKDRFYTFLELWRTLSTKAASLGCAQEVITQRVKRFMRVLLAVMLTTIIITGAGFLVNPHGQNEFINASLAPFGDSKLWVGVTYVSMFVHAALWACSISFCSVIIKCLTTQFKLLADEITESVNSATSFPAKIHLFKRLHLDLCKLVDLLNQDFKYIFASVFLLNILILLCVGYSVIKTVLVDVSLITVMTAIAMLSIHKVVFLSLVSGDLHEQIHKPLPSLYNVRGQNMNLEDMLEVNLFIARLQESSVGITAMDVLLVKKGTVLTLFGVFLTYLFVVIQFSL</sequence>
<dbReference type="GO" id="GO:0038023">
    <property type="term" value="F:signaling receptor activity"/>
    <property type="evidence" value="ECO:0007669"/>
    <property type="project" value="UniProtKB-ARBA"/>
</dbReference>
<proteinExistence type="predicted"/>
<evidence type="ECO:0000256" key="1">
    <source>
        <dbReference type="ARBA" id="ARBA00004141"/>
    </source>
</evidence>
<evidence type="ECO:0000256" key="2">
    <source>
        <dbReference type="ARBA" id="ARBA00022692"/>
    </source>
</evidence>
<feature type="transmembrane region" description="Helical" evidence="6">
    <location>
        <begin position="272"/>
        <end position="293"/>
    </location>
</feature>
<feature type="transmembrane region" description="Helical" evidence="6">
    <location>
        <begin position="56"/>
        <end position="78"/>
    </location>
</feature>
<dbReference type="PANTHER" id="PTHR21421">
    <property type="entry name" value="GUSTATORY RECEPTOR"/>
    <property type="match status" value="1"/>
</dbReference>
<evidence type="ECO:0000313" key="8">
    <source>
        <dbReference type="Proteomes" id="UP001347796"/>
    </source>
</evidence>
<feature type="transmembrane region" description="Helical" evidence="6">
    <location>
        <begin position="299"/>
        <end position="323"/>
    </location>
</feature>
<evidence type="ECO:0000256" key="3">
    <source>
        <dbReference type="ARBA" id="ARBA00022989"/>
    </source>
</evidence>